<dbReference type="InterPro" id="IPR006089">
    <property type="entry name" value="Acyl-CoA_DH_CS"/>
</dbReference>
<dbReference type="InterPro" id="IPR036250">
    <property type="entry name" value="AcylCo_DH-like_C"/>
</dbReference>
<dbReference type="STRING" id="1157962.A0A250WSM1"/>
<dbReference type="Gene3D" id="1.20.140.10">
    <property type="entry name" value="Butyryl-CoA Dehydrogenase, subunit A, domain 3"/>
    <property type="match status" value="1"/>
</dbReference>
<dbReference type="Pfam" id="PF02770">
    <property type="entry name" value="Acyl-CoA_dh_M"/>
    <property type="match status" value="1"/>
</dbReference>
<dbReference type="InterPro" id="IPR045008">
    <property type="entry name" value="ACX4-like"/>
</dbReference>
<dbReference type="InterPro" id="IPR007110">
    <property type="entry name" value="Ig-like_dom"/>
</dbReference>
<dbReference type="GO" id="GO:0050660">
    <property type="term" value="F:flavin adenine dinucleotide binding"/>
    <property type="evidence" value="ECO:0007669"/>
    <property type="project" value="InterPro"/>
</dbReference>
<sequence length="432" mass="47715">MSRTDTHEITRQQTSGLLGFDAHFPQAMTAALFPEAAHDALHLDGMLTSGERSMRERVRKYMETEVAPVISSFWEKAEFPFQLVPGFAKLNLAGGGIKGYGCPDLSLMESAMAVIEISRVDCSMSTFLLVHSYLAMLTIGLLGSEQQKQELLPKLAKFEFIGCWALTEPSNGSDASALQCTATKVPGGWMIDGRKRWIGNGTFADVTVVWARNSETHQVNAFIVRKGTPGFKTEKIENKIALRCVQNADMTFHRCFVSDSDRLTGVDSFKDTNKVLAISRVMVAWQPVGAAMGVYDVAARYIKQREQFGTPLASFQLIQERMARMLGTVQAMFLMAHRLTKLHEEGRMTHEQASLVKAWNTLRCREVVSLGREVLGGNGIVTDYNIAKAFCDIEAFYSYEGTYDVNMLVAGRGITGISAIKASSGKAFKSKL</sequence>
<dbReference type="GO" id="GO:0003995">
    <property type="term" value="F:acyl-CoA dehydrogenase activity"/>
    <property type="evidence" value="ECO:0007669"/>
    <property type="project" value="InterPro"/>
</dbReference>
<evidence type="ECO:0000256" key="2">
    <source>
        <dbReference type="ARBA" id="ARBA00009347"/>
    </source>
</evidence>
<evidence type="ECO:0000313" key="8">
    <source>
        <dbReference type="Proteomes" id="UP000232323"/>
    </source>
</evidence>
<evidence type="ECO:0000259" key="6">
    <source>
        <dbReference type="PROSITE" id="PS50835"/>
    </source>
</evidence>
<dbReference type="InterPro" id="IPR037069">
    <property type="entry name" value="AcylCoA_DH/ox_N_sf"/>
</dbReference>
<dbReference type="SUPFAM" id="SSF56645">
    <property type="entry name" value="Acyl-CoA dehydrogenase NM domain-like"/>
    <property type="match status" value="1"/>
</dbReference>
<evidence type="ECO:0000313" key="7">
    <source>
        <dbReference type="EMBL" id="GAX73838.1"/>
    </source>
</evidence>
<dbReference type="PROSITE" id="PS50835">
    <property type="entry name" value="IG_LIKE"/>
    <property type="match status" value="1"/>
</dbReference>
<dbReference type="Gene3D" id="2.40.110.10">
    <property type="entry name" value="Butyryl-CoA Dehydrogenase, subunit A, domain 2"/>
    <property type="match status" value="1"/>
</dbReference>
<name>A0A250WSM1_9CHLO</name>
<dbReference type="Pfam" id="PF00441">
    <property type="entry name" value="Acyl-CoA_dh_1"/>
    <property type="match status" value="1"/>
</dbReference>
<dbReference type="FunFam" id="1.20.140.10:FF:000021">
    <property type="entry name" value="Acyl-coenzyme A oxidase 4, peroxisomal"/>
    <property type="match status" value="1"/>
</dbReference>
<dbReference type="GO" id="GO:0005777">
    <property type="term" value="C:peroxisome"/>
    <property type="evidence" value="ECO:0007669"/>
    <property type="project" value="TreeGrafter"/>
</dbReference>
<keyword evidence="8" id="KW-1185">Reference proteome</keyword>
<dbReference type="SUPFAM" id="SSF47203">
    <property type="entry name" value="Acyl-CoA dehydrogenase C-terminal domain-like"/>
    <property type="match status" value="1"/>
</dbReference>
<dbReference type="AlphaFoldDB" id="A0A250WSM1"/>
<dbReference type="EMBL" id="BEGY01000005">
    <property type="protein sequence ID" value="GAX73838.1"/>
    <property type="molecule type" value="Genomic_DNA"/>
</dbReference>
<keyword evidence="3 5" id="KW-0285">Flavoprotein</keyword>
<dbReference type="InterPro" id="IPR009100">
    <property type="entry name" value="AcylCoA_DH/oxidase_NM_dom_sf"/>
</dbReference>
<evidence type="ECO:0000256" key="1">
    <source>
        <dbReference type="ARBA" id="ARBA00001974"/>
    </source>
</evidence>
<comment type="cofactor">
    <cofactor evidence="1 5">
        <name>FAD</name>
        <dbReference type="ChEBI" id="CHEBI:57692"/>
    </cofactor>
</comment>
<comment type="caution">
    <text evidence="7">The sequence shown here is derived from an EMBL/GenBank/DDBJ whole genome shotgun (WGS) entry which is preliminary data.</text>
</comment>
<dbReference type="InterPro" id="IPR009075">
    <property type="entry name" value="AcylCo_DH/oxidase_C"/>
</dbReference>
<protein>
    <recommendedName>
        <fullName evidence="6">Ig-like domain-containing protein</fullName>
    </recommendedName>
</protein>
<dbReference type="PROSITE" id="PS00073">
    <property type="entry name" value="ACYL_COA_DH_2"/>
    <property type="match status" value="1"/>
</dbReference>
<evidence type="ECO:0000256" key="4">
    <source>
        <dbReference type="ARBA" id="ARBA00022827"/>
    </source>
</evidence>
<evidence type="ECO:0000256" key="3">
    <source>
        <dbReference type="ARBA" id="ARBA00022630"/>
    </source>
</evidence>
<dbReference type="InterPro" id="IPR013786">
    <property type="entry name" value="AcylCoA_DH/ox_N"/>
</dbReference>
<comment type="similarity">
    <text evidence="2 5">Belongs to the acyl-CoA dehydrogenase family.</text>
</comment>
<keyword evidence="4 5" id="KW-0274">FAD</keyword>
<dbReference type="InterPro" id="IPR046373">
    <property type="entry name" value="Acyl-CoA_Oxase/DH_mid-dom_sf"/>
</dbReference>
<dbReference type="Pfam" id="PF02771">
    <property type="entry name" value="Acyl-CoA_dh_N"/>
    <property type="match status" value="1"/>
</dbReference>
<dbReference type="FunFam" id="2.40.110.10:FF:000013">
    <property type="entry name" value="Acyl-coenzyme A oxidase 4 peroxisomal"/>
    <property type="match status" value="1"/>
</dbReference>
<accession>A0A250WSM1</accession>
<dbReference type="PANTHER" id="PTHR43188:SF1">
    <property type="entry name" value="ACYL-COA DEHYDROGENASE"/>
    <property type="match status" value="1"/>
</dbReference>
<reference evidence="7 8" key="1">
    <citation type="submission" date="2017-08" db="EMBL/GenBank/DDBJ databases">
        <title>Acidophilic green algal genome provides insights into adaptation to an acidic environment.</title>
        <authorList>
            <person name="Hirooka S."/>
            <person name="Hirose Y."/>
            <person name="Kanesaki Y."/>
            <person name="Higuchi S."/>
            <person name="Fujiwara T."/>
            <person name="Onuma R."/>
            <person name="Era A."/>
            <person name="Ohbayashi R."/>
            <person name="Uzuka A."/>
            <person name="Nozaki H."/>
            <person name="Yoshikawa H."/>
            <person name="Miyagishima S.Y."/>
        </authorList>
    </citation>
    <scope>NUCLEOTIDE SEQUENCE [LARGE SCALE GENOMIC DNA]</scope>
    <source>
        <strain evidence="7 8">NIES-2499</strain>
    </source>
</reference>
<dbReference type="Gene3D" id="1.10.540.10">
    <property type="entry name" value="Acyl-CoA dehydrogenase/oxidase, N-terminal domain"/>
    <property type="match status" value="1"/>
</dbReference>
<dbReference type="Proteomes" id="UP000232323">
    <property type="component" value="Unassembled WGS sequence"/>
</dbReference>
<organism evidence="7 8">
    <name type="scientific">Chlamydomonas eustigma</name>
    <dbReference type="NCBI Taxonomy" id="1157962"/>
    <lineage>
        <taxon>Eukaryota</taxon>
        <taxon>Viridiplantae</taxon>
        <taxon>Chlorophyta</taxon>
        <taxon>core chlorophytes</taxon>
        <taxon>Chlorophyceae</taxon>
        <taxon>CS clade</taxon>
        <taxon>Chlamydomonadales</taxon>
        <taxon>Chlamydomonadaceae</taxon>
        <taxon>Chlamydomonas</taxon>
    </lineage>
</organism>
<dbReference type="PROSITE" id="PS00072">
    <property type="entry name" value="ACYL_COA_DH_1"/>
    <property type="match status" value="1"/>
</dbReference>
<feature type="domain" description="Ig-like" evidence="6">
    <location>
        <begin position="153"/>
        <end position="277"/>
    </location>
</feature>
<proteinExistence type="inferred from homology"/>
<dbReference type="GO" id="GO:0006635">
    <property type="term" value="P:fatty acid beta-oxidation"/>
    <property type="evidence" value="ECO:0007669"/>
    <property type="project" value="InterPro"/>
</dbReference>
<dbReference type="PANTHER" id="PTHR43188">
    <property type="entry name" value="ACYL-COENZYME A OXIDASE"/>
    <property type="match status" value="1"/>
</dbReference>
<dbReference type="InterPro" id="IPR006091">
    <property type="entry name" value="Acyl-CoA_Oxase/DH_mid-dom"/>
</dbReference>
<keyword evidence="5" id="KW-0560">Oxidoreductase</keyword>
<gene>
    <name evidence="7" type="ORF">CEUSTIGMA_g1288.t1</name>
</gene>
<evidence type="ECO:0000256" key="5">
    <source>
        <dbReference type="RuleBase" id="RU362125"/>
    </source>
</evidence>
<dbReference type="OrthoDB" id="435240at2759"/>